<evidence type="ECO:0000313" key="8">
    <source>
        <dbReference type="Proteomes" id="UP000028545"/>
    </source>
</evidence>
<dbReference type="VEuPathDB" id="FungiDB:SAPIO_CDS8038"/>
<accession>A0A084G0D8</accession>
<evidence type="ECO:0000259" key="6">
    <source>
        <dbReference type="PROSITE" id="PS50048"/>
    </source>
</evidence>
<feature type="domain" description="Zn(2)-C6 fungal-type" evidence="6">
    <location>
        <begin position="18"/>
        <end position="48"/>
    </location>
</feature>
<dbReference type="CDD" id="cd12148">
    <property type="entry name" value="fungal_TF_MHR"/>
    <property type="match status" value="1"/>
</dbReference>
<dbReference type="OMA" id="NESCDHA"/>
<dbReference type="InterPro" id="IPR001138">
    <property type="entry name" value="Zn2Cys6_DnaBD"/>
</dbReference>
<dbReference type="KEGG" id="sapo:SAPIO_CDS8038"/>
<dbReference type="SUPFAM" id="SSF57701">
    <property type="entry name" value="Zn2/Cys6 DNA-binding domain"/>
    <property type="match status" value="1"/>
</dbReference>
<dbReference type="Gene3D" id="4.10.240.10">
    <property type="entry name" value="Zn(2)-C6 fungal-type DNA-binding domain"/>
    <property type="match status" value="1"/>
</dbReference>
<keyword evidence="4" id="KW-0539">Nucleus</keyword>
<comment type="caution">
    <text evidence="7">The sequence shown here is derived from an EMBL/GenBank/DDBJ whole genome shotgun (WGS) entry which is preliminary data.</text>
</comment>
<keyword evidence="1" id="KW-0805">Transcription regulation</keyword>
<dbReference type="PANTHER" id="PTHR47424">
    <property type="entry name" value="REGULATORY PROTEIN GAL4"/>
    <property type="match status" value="1"/>
</dbReference>
<feature type="region of interest" description="Disordered" evidence="5">
    <location>
        <begin position="54"/>
        <end position="78"/>
    </location>
</feature>
<organism evidence="7 8">
    <name type="scientific">Pseudallescheria apiosperma</name>
    <name type="common">Scedosporium apiospermum</name>
    <dbReference type="NCBI Taxonomy" id="563466"/>
    <lineage>
        <taxon>Eukaryota</taxon>
        <taxon>Fungi</taxon>
        <taxon>Dikarya</taxon>
        <taxon>Ascomycota</taxon>
        <taxon>Pezizomycotina</taxon>
        <taxon>Sordariomycetes</taxon>
        <taxon>Hypocreomycetidae</taxon>
        <taxon>Microascales</taxon>
        <taxon>Microascaceae</taxon>
        <taxon>Scedosporium</taxon>
    </lineage>
</organism>
<dbReference type="Proteomes" id="UP000028545">
    <property type="component" value="Unassembled WGS sequence"/>
</dbReference>
<dbReference type="EMBL" id="JOWA01000117">
    <property type="protein sequence ID" value="KEZ40800.1"/>
    <property type="molecule type" value="Genomic_DNA"/>
</dbReference>
<keyword evidence="8" id="KW-1185">Reference proteome</keyword>
<keyword evidence="3" id="KW-0804">Transcription</keyword>
<dbReference type="InterPro" id="IPR051127">
    <property type="entry name" value="Fungal_SecMet_Regulators"/>
</dbReference>
<proteinExistence type="predicted"/>
<evidence type="ECO:0000313" key="7">
    <source>
        <dbReference type="EMBL" id="KEZ40800.1"/>
    </source>
</evidence>
<dbReference type="PROSITE" id="PS50048">
    <property type="entry name" value="ZN2_CY6_FUNGAL_2"/>
    <property type="match status" value="1"/>
</dbReference>
<dbReference type="Pfam" id="PF00172">
    <property type="entry name" value="Zn_clus"/>
    <property type="match status" value="1"/>
</dbReference>
<protein>
    <recommendedName>
        <fullName evidence="6">Zn(2)-C6 fungal-type domain-containing protein</fullName>
    </recommendedName>
</protein>
<dbReference type="GO" id="GO:0003677">
    <property type="term" value="F:DNA binding"/>
    <property type="evidence" value="ECO:0007669"/>
    <property type="project" value="UniProtKB-KW"/>
</dbReference>
<reference evidence="7 8" key="1">
    <citation type="journal article" date="2014" name="Genome Announc.">
        <title>Draft genome sequence of the pathogenic fungus Scedosporium apiospermum.</title>
        <authorList>
            <person name="Vandeputte P."/>
            <person name="Ghamrawi S."/>
            <person name="Rechenmann M."/>
            <person name="Iltis A."/>
            <person name="Giraud S."/>
            <person name="Fleury M."/>
            <person name="Thornton C."/>
            <person name="Delhaes L."/>
            <person name="Meyer W."/>
            <person name="Papon N."/>
            <person name="Bouchara J.P."/>
        </authorList>
    </citation>
    <scope>NUCLEOTIDE SEQUENCE [LARGE SCALE GENOMIC DNA]</scope>
    <source>
        <strain evidence="7 8">IHEM 14462</strain>
    </source>
</reference>
<dbReference type="AlphaFoldDB" id="A0A084G0D8"/>
<evidence type="ECO:0000256" key="1">
    <source>
        <dbReference type="ARBA" id="ARBA00023015"/>
    </source>
</evidence>
<dbReference type="PROSITE" id="PS00463">
    <property type="entry name" value="ZN2_CY6_FUNGAL_1"/>
    <property type="match status" value="1"/>
</dbReference>
<name>A0A084G0D8_PSEDA</name>
<dbReference type="HOGENOM" id="CLU_595865_0_0_1"/>
<dbReference type="GO" id="GO:0008270">
    <property type="term" value="F:zinc ion binding"/>
    <property type="evidence" value="ECO:0007669"/>
    <property type="project" value="InterPro"/>
</dbReference>
<keyword evidence="2" id="KW-0238">DNA-binding</keyword>
<dbReference type="GO" id="GO:0000981">
    <property type="term" value="F:DNA-binding transcription factor activity, RNA polymerase II-specific"/>
    <property type="evidence" value="ECO:0007669"/>
    <property type="project" value="InterPro"/>
</dbReference>
<dbReference type="PANTHER" id="PTHR47424:SF3">
    <property type="entry name" value="REGULATORY PROTEIN GAL4"/>
    <property type="match status" value="1"/>
</dbReference>
<dbReference type="CDD" id="cd00067">
    <property type="entry name" value="GAL4"/>
    <property type="match status" value="1"/>
</dbReference>
<evidence type="ECO:0000256" key="2">
    <source>
        <dbReference type="ARBA" id="ARBA00023125"/>
    </source>
</evidence>
<feature type="compositionally biased region" description="Polar residues" evidence="5">
    <location>
        <begin position="65"/>
        <end position="78"/>
    </location>
</feature>
<dbReference type="OrthoDB" id="6486656at2759"/>
<evidence type="ECO:0000256" key="3">
    <source>
        <dbReference type="ARBA" id="ARBA00023163"/>
    </source>
</evidence>
<dbReference type="InterPro" id="IPR036864">
    <property type="entry name" value="Zn2-C6_fun-type_DNA-bd_sf"/>
</dbReference>
<dbReference type="SMART" id="SM00066">
    <property type="entry name" value="GAL4"/>
    <property type="match status" value="1"/>
</dbReference>
<dbReference type="RefSeq" id="XP_016640599.1">
    <property type="nucleotide sequence ID" value="XM_016789764.1"/>
</dbReference>
<dbReference type="GeneID" id="27727110"/>
<gene>
    <name evidence="7" type="ORF">SAPIO_CDS8038</name>
</gene>
<sequence>MPASSEETVLRRKRVAKACETCRAMKSKCDGKRPSCSRCTGYGYDCVYSTHGRGTRGSMARQLREPSTGSSAASPGDTSRTTLRAALFDYDELIQRIVPKLPKSEQESILDDATSINNRIKGALSSTWKPASSDRFSTQTNRVHVSPSRVPSSQRYLGEVSDVTFFNLVKRVLQASPPGHVDEAIDSYELDDAVSGTIAPQSVSDYLPSREIADEYLSAYFSTIHIAYPFIQKGPFIKTLAKLRESDSAESVSNSWLATLSTAWKGAGQLWDSPFEWRRPLDCMSNSTPELRAKLRGKPRRDVEFGIRFLLVASVFIRNSSTGQELDVTALNDDAETCMKVFEALSSHSDAARIARDMMIRLREQGRKWNESCDHADLQEQQIRLGLVQNANGLRV</sequence>
<evidence type="ECO:0000256" key="5">
    <source>
        <dbReference type="SAM" id="MobiDB-lite"/>
    </source>
</evidence>
<evidence type="ECO:0000256" key="4">
    <source>
        <dbReference type="ARBA" id="ARBA00023242"/>
    </source>
</evidence>